<dbReference type="InterPro" id="IPR011009">
    <property type="entry name" value="Kinase-like_dom_sf"/>
</dbReference>
<dbReference type="Gene3D" id="1.10.510.10">
    <property type="entry name" value="Transferase(Phosphotransferase) domain 1"/>
    <property type="match status" value="1"/>
</dbReference>
<protein>
    <recommendedName>
        <fullName evidence="3">Protein kinase domain-containing protein</fullName>
    </recommendedName>
</protein>
<name>A0D1D3_PARTE</name>
<evidence type="ECO:0000313" key="2">
    <source>
        <dbReference type="Proteomes" id="UP000000600"/>
    </source>
</evidence>
<dbReference type="SUPFAM" id="SSF56112">
    <property type="entry name" value="Protein kinase-like (PK-like)"/>
    <property type="match status" value="1"/>
</dbReference>
<dbReference type="EMBL" id="CT868252">
    <property type="protein sequence ID" value="CAK76850.1"/>
    <property type="molecule type" value="Genomic_DNA"/>
</dbReference>
<dbReference type="GO" id="GO:0004674">
    <property type="term" value="F:protein serine/threonine kinase activity"/>
    <property type="evidence" value="ECO:0000318"/>
    <property type="project" value="GO_Central"/>
</dbReference>
<proteinExistence type="predicted"/>
<dbReference type="RefSeq" id="XP_001444247.1">
    <property type="nucleotide sequence ID" value="XM_001444210.1"/>
</dbReference>
<reference evidence="1 2" key="1">
    <citation type="journal article" date="2006" name="Nature">
        <title>Global trends of whole-genome duplications revealed by the ciliate Paramecium tetraurelia.</title>
        <authorList>
            <consortium name="Genoscope"/>
            <person name="Aury J.-M."/>
            <person name="Jaillon O."/>
            <person name="Duret L."/>
            <person name="Noel B."/>
            <person name="Jubin C."/>
            <person name="Porcel B.M."/>
            <person name="Segurens B."/>
            <person name="Daubin V."/>
            <person name="Anthouard V."/>
            <person name="Aiach N."/>
            <person name="Arnaiz O."/>
            <person name="Billaut A."/>
            <person name="Beisson J."/>
            <person name="Blanc I."/>
            <person name="Bouhouche K."/>
            <person name="Camara F."/>
            <person name="Duharcourt S."/>
            <person name="Guigo R."/>
            <person name="Gogendeau D."/>
            <person name="Katinka M."/>
            <person name="Keller A.-M."/>
            <person name="Kissmehl R."/>
            <person name="Klotz C."/>
            <person name="Koll F."/>
            <person name="Le Moue A."/>
            <person name="Lepere C."/>
            <person name="Malinsky S."/>
            <person name="Nowacki M."/>
            <person name="Nowak J.K."/>
            <person name="Plattner H."/>
            <person name="Poulain J."/>
            <person name="Ruiz F."/>
            <person name="Serrano V."/>
            <person name="Zagulski M."/>
            <person name="Dessen P."/>
            <person name="Betermier M."/>
            <person name="Weissenbach J."/>
            <person name="Scarpelli C."/>
            <person name="Schachter V."/>
            <person name="Sperling L."/>
            <person name="Meyer E."/>
            <person name="Cohen J."/>
            <person name="Wincker P."/>
        </authorList>
    </citation>
    <scope>NUCLEOTIDE SEQUENCE [LARGE SCALE GENOMIC DNA]</scope>
    <source>
        <strain evidence="1 2">Stock d4-2</strain>
    </source>
</reference>
<keyword evidence="2" id="KW-1185">Reference proteome</keyword>
<evidence type="ECO:0008006" key="3">
    <source>
        <dbReference type="Google" id="ProtNLM"/>
    </source>
</evidence>
<dbReference type="OMA" id="YRRYDII"/>
<dbReference type="KEGG" id="ptm:GSPATT00012374001"/>
<dbReference type="GeneID" id="5030032"/>
<dbReference type="AlphaFoldDB" id="A0D1D3"/>
<dbReference type="OrthoDB" id="310943at2759"/>
<organism evidence="1 2">
    <name type="scientific">Paramecium tetraurelia</name>
    <dbReference type="NCBI Taxonomy" id="5888"/>
    <lineage>
        <taxon>Eukaryota</taxon>
        <taxon>Sar</taxon>
        <taxon>Alveolata</taxon>
        <taxon>Ciliophora</taxon>
        <taxon>Intramacronucleata</taxon>
        <taxon>Oligohymenophorea</taxon>
        <taxon>Peniculida</taxon>
        <taxon>Parameciidae</taxon>
        <taxon>Paramecium</taxon>
    </lineage>
</organism>
<dbReference type="HOGENOM" id="CLU_584575_0_0_1"/>
<accession>A0D1D3</accession>
<dbReference type="InParanoid" id="A0D1D3"/>
<evidence type="ECO:0000313" key="1">
    <source>
        <dbReference type="EMBL" id="CAK76850.1"/>
    </source>
</evidence>
<dbReference type="Proteomes" id="UP000000600">
    <property type="component" value="Unassembled WGS sequence"/>
</dbReference>
<gene>
    <name evidence="1" type="ORF">GSPATT00012374001</name>
</gene>
<sequence>MNQEYFQYEIEKNTQTQTQLNQLKQLKTNLKKIKKLKFGIIADSMIIEENSDSFIFKFVEISQDVELGQGKNFDAVFFGEENEKFKILRYYKIIELINLAITLSQYRIHLPMLNCQHFILGSDQRESQIYITKRFYLGYFITDVLKRDNEEIVMNKNVPQEIKDLIGTGQNIEFDEKMTVYSLGCIICYMHTQKHLIDIDLEQIQDNQLRELIEKCKDISPDDRPTLVELKHKYLLILISEQILDLGIQEKKKFLIEGFINVFIAPYEQITGRLCVMEFFTKINFVSQFFSKMIKGNHYQQKESQLQSDTLIYLLVKEELAKLKLDNNQELSQWDQDNTKDEVDEFKRNYLQNYTKILQEILDIIRKKNTQILIQQISHDQVRSNDKIREMPDQLKEIYPELKSSFICLKALNKVFIYKNLLECFKPIQNKFIKENAYRRYDIILNELCSNKEIIVDEININNIQQKI</sequence>